<dbReference type="InterPro" id="IPR011990">
    <property type="entry name" value="TPR-like_helical_dom_sf"/>
</dbReference>
<dbReference type="OrthoDB" id="428346at2759"/>
<protein>
    <submittedName>
        <fullName evidence="2 3">Uncharacterized protein</fullName>
    </submittedName>
</protein>
<proteinExistence type="predicted"/>
<gene>
    <name evidence="2" type="ORF">GUITHDRAFT_148768</name>
</gene>
<dbReference type="AlphaFoldDB" id="L1I8J2"/>
<sequence length="629" mass="71352">MGRLGIPRMRRSFLVGMVMTLHLLVLRAQEAHEVSRVQHLVNMAGLAASQKRYGEAGAKYKEAASLMGSGVSIQLQLRMGDVFMFTGDFEEARGAYQVPFMIDRRQSRISLEDWVAVGTRLALAADFTNQTKLAMSALENIFVAYFTSPDSMDLPLLPFCHLSDLLKSKSADETRGYRLKEIVLQVVLFTIHRISMNENGARLFSILKKLASEHLLTTRAFQRYDHLRSLSELTREDPRSEELLDCREAETIRYDDIESMSGLMARYSAFHRRPSEVGEGWGNRVLSLSSAFIFAVRTSRVFLVNWTEPSELKELLRRPYVKSCNEKAISSDADKFEIEDVYKERDDRIECSQYNSGEVLNNQLSTTLIYSSLHDLYRPIRSLREFDKLRYLCHQELRGLDNSELGARMDMLGRGITISAAVRLGSKSTSYYPVLNKAGEENFLRCVRLLLDAHGSRASLALYSDSPELRRAWKARFQRRSWFPNSTVEYSGKQEKFQSQDAVVEWFLIGEADDAVLTSGSTFGQTVKEDEEEEESSSKKQRQCGIGHVVRGIAGDVHQVAFFILDRKTLIMSMIQCFIMSAVNHLVTPAIFKVFLLVHFETETLCIAINTSANLQSSLDMPDDGLVCT</sequence>
<dbReference type="EMBL" id="JH993204">
    <property type="protein sequence ID" value="EKX32214.1"/>
    <property type="molecule type" value="Genomic_DNA"/>
</dbReference>
<dbReference type="RefSeq" id="XP_005819194.1">
    <property type="nucleotide sequence ID" value="XM_005819137.1"/>
</dbReference>
<dbReference type="SUPFAM" id="SSF48452">
    <property type="entry name" value="TPR-like"/>
    <property type="match status" value="1"/>
</dbReference>
<dbReference type="PaxDb" id="55529-EKX32214"/>
<dbReference type="GeneID" id="17288948"/>
<evidence type="ECO:0000313" key="3">
    <source>
        <dbReference type="EnsemblProtists" id="EKX32214"/>
    </source>
</evidence>
<name>L1I8J2_GUITC</name>
<evidence type="ECO:0000313" key="2">
    <source>
        <dbReference type="EMBL" id="EKX32214.1"/>
    </source>
</evidence>
<reference evidence="4" key="2">
    <citation type="submission" date="2012-11" db="EMBL/GenBank/DDBJ databases">
        <authorList>
            <person name="Kuo A."/>
            <person name="Curtis B.A."/>
            <person name="Tanifuji G."/>
            <person name="Burki F."/>
            <person name="Gruber A."/>
            <person name="Irimia M."/>
            <person name="Maruyama S."/>
            <person name="Arias M.C."/>
            <person name="Ball S.G."/>
            <person name="Gile G.H."/>
            <person name="Hirakawa Y."/>
            <person name="Hopkins J.F."/>
            <person name="Rensing S.A."/>
            <person name="Schmutz J."/>
            <person name="Symeonidi A."/>
            <person name="Elias M."/>
            <person name="Eveleigh R.J."/>
            <person name="Herman E.K."/>
            <person name="Klute M.J."/>
            <person name="Nakayama T."/>
            <person name="Obornik M."/>
            <person name="Reyes-Prieto A."/>
            <person name="Armbrust E.V."/>
            <person name="Aves S.J."/>
            <person name="Beiko R.G."/>
            <person name="Coutinho P."/>
            <person name="Dacks J.B."/>
            <person name="Durnford D.G."/>
            <person name="Fast N.M."/>
            <person name="Green B.R."/>
            <person name="Grisdale C."/>
            <person name="Hempe F."/>
            <person name="Henrissat B."/>
            <person name="Hoppner M.P."/>
            <person name="Ishida K.-I."/>
            <person name="Kim E."/>
            <person name="Koreny L."/>
            <person name="Kroth P.G."/>
            <person name="Liu Y."/>
            <person name="Malik S.-B."/>
            <person name="Maier U.G."/>
            <person name="McRose D."/>
            <person name="Mock T."/>
            <person name="Neilson J.A."/>
            <person name="Onodera N.T."/>
            <person name="Poole A.M."/>
            <person name="Pritham E.J."/>
            <person name="Richards T.A."/>
            <person name="Rocap G."/>
            <person name="Roy S.W."/>
            <person name="Sarai C."/>
            <person name="Schaack S."/>
            <person name="Shirato S."/>
            <person name="Slamovits C.H."/>
            <person name="Spencer D.F."/>
            <person name="Suzuki S."/>
            <person name="Worden A.Z."/>
            <person name="Zauner S."/>
            <person name="Barry K."/>
            <person name="Bell C."/>
            <person name="Bharti A.K."/>
            <person name="Crow J.A."/>
            <person name="Grimwood J."/>
            <person name="Kramer R."/>
            <person name="Lindquist E."/>
            <person name="Lucas S."/>
            <person name="Salamov A."/>
            <person name="McFadden G.I."/>
            <person name="Lane C.E."/>
            <person name="Keeling P.J."/>
            <person name="Gray M.W."/>
            <person name="Grigoriev I.V."/>
            <person name="Archibald J.M."/>
        </authorList>
    </citation>
    <scope>NUCLEOTIDE SEQUENCE</scope>
    <source>
        <strain evidence="4">CCMP2712</strain>
    </source>
</reference>
<dbReference type="HOGENOM" id="CLU_435104_0_0_1"/>
<keyword evidence="4" id="KW-1185">Reference proteome</keyword>
<dbReference type="EnsemblProtists" id="EKX32214">
    <property type="protein sequence ID" value="EKX32214"/>
    <property type="gene ID" value="GUITHDRAFT_148768"/>
</dbReference>
<evidence type="ECO:0000256" key="1">
    <source>
        <dbReference type="SAM" id="SignalP"/>
    </source>
</evidence>
<keyword evidence="1" id="KW-0732">Signal</keyword>
<reference evidence="2 4" key="1">
    <citation type="journal article" date="2012" name="Nature">
        <title>Algal genomes reveal evolutionary mosaicism and the fate of nucleomorphs.</title>
        <authorList>
            <consortium name="DOE Joint Genome Institute"/>
            <person name="Curtis B.A."/>
            <person name="Tanifuji G."/>
            <person name="Burki F."/>
            <person name="Gruber A."/>
            <person name="Irimia M."/>
            <person name="Maruyama S."/>
            <person name="Arias M.C."/>
            <person name="Ball S.G."/>
            <person name="Gile G.H."/>
            <person name="Hirakawa Y."/>
            <person name="Hopkins J.F."/>
            <person name="Kuo A."/>
            <person name="Rensing S.A."/>
            <person name="Schmutz J."/>
            <person name="Symeonidi A."/>
            <person name="Elias M."/>
            <person name="Eveleigh R.J."/>
            <person name="Herman E.K."/>
            <person name="Klute M.J."/>
            <person name="Nakayama T."/>
            <person name="Obornik M."/>
            <person name="Reyes-Prieto A."/>
            <person name="Armbrust E.V."/>
            <person name="Aves S.J."/>
            <person name="Beiko R.G."/>
            <person name="Coutinho P."/>
            <person name="Dacks J.B."/>
            <person name="Durnford D.G."/>
            <person name="Fast N.M."/>
            <person name="Green B.R."/>
            <person name="Grisdale C.J."/>
            <person name="Hempel F."/>
            <person name="Henrissat B."/>
            <person name="Hoppner M.P."/>
            <person name="Ishida K."/>
            <person name="Kim E."/>
            <person name="Koreny L."/>
            <person name="Kroth P.G."/>
            <person name="Liu Y."/>
            <person name="Malik S.B."/>
            <person name="Maier U.G."/>
            <person name="McRose D."/>
            <person name="Mock T."/>
            <person name="Neilson J.A."/>
            <person name="Onodera N.T."/>
            <person name="Poole A.M."/>
            <person name="Pritham E.J."/>
            <person name="Richards T.A."/>
            <person name="Rocap G."/>
            <person name="Roy S.W."/>
            <person name="Sarai C."/>
            <person name="Schaack S."/>
            <person name="Shirato S."/>
            <person name="Slamovits C.H."/>
            <person name="Spencer D.F."/>
            <person name="Suzuki S."/>
            <person name="Worden A.Z."/>
            <person name="Zauner S."/>
            <person name="Barry K."/>
            <person name="Bell C."/>
            <person name="Bharti A.K."/>
            <person name="Crow J.A."/>
            <person name="Grimwood J."/>
            <person name="Kramer R."/>
            <person name="Lindquist E."/>
            <person name="Lucas S."/>
            <person name="Salamov A."/>
            <person name="McFadden G.I."/>
            <person name="Lane C.E."/>
            <person name="Keeling P.J."/>
            <person name="Gray M.W."/>
            <person name="Grigoriev I.V."/>
            <person name="Archibald J.M."/>
        </authorList>
    </citation>
    <scope>NUCLEOTIDE SEQUENCE</scope>
    <source>
        <strain evidence="2 4">CCMP2712</strain>
    </source>
</reference>
<reference evidence="3" key="3">
    <citation type="submission" date="2015-06" db="UniProtKB">
        <authorList>
            <consortium name="EnsemblProtists"/>
        </authorList>
    </citation>
    <scope>IDENTIFICATION</scope>
</reference>
<organism evidence="2">
    <name type="scientific">Guillardia theta (strain CCMP2712)</name>
    <name type="common">Cryptophyte</name>
    <dbReference type="NCBI Taxonomy" id="905079"/>
    <lineage>
        <taxon>Eukaryota</taxon>
        <taxon>Cryptophyceae</taxon>
        <taxon>Pyrenomonadales</taxon>
        <taxon>Geminigeraceae</taxon>
        <taxon>Guillardia</taxon>
    </lineage>
</organism>
<feature type="chain" id="PRO_5008769726" evidence="1">
    <location>
        <begin position="29"/>
        <end position="629"/>
    </location>
</feature>
<feature type="signal peptide" evidence="1">
    <location>
        <begin position="1"/>
        <end position="28"/>
    </location>
</feature>
<evidence type="ECO:0000313" key="4">
    <source>
        <dbReference type="Proteomes" id="UP000011087"/>
    </source>
</evidence>
<dbReference type="KEGG" id="gtt:GUITHDRAFT_148768"/>
<dbReference type="Proteomes" id="UP000011087">
    <property type="component" value="Unassembled WGS sequence"/>
</dbReference>
<accession>L1I8J2</accession>